<dbReference type="InterPro" id="IPR011993">
    <property type="entry name" value="PH-like_dom_sf"/>
</dbReference>
<dbReference type="PANTHER" id="PTHR24112:SF65">
    <property type="entry name" value="PROTEIN CARMIL"/>
    <property type="match status" value="1"/>
</dbReference>
<dbReference type="GeneID" id="10504395"/>
<organism evidence="3 4">
    <name type="scientific">Dictyostelium purpureum</name>
    <name type="common">Slime mold</name>
    <dbReference type="NCBI Taxonomy" id="5786"/>
    <lineage>
        <taxon>Eukaryota</taxon>
        <taxon>Amoebozoa</taxon>
        <taxon>Evosea</taxon>
        <taxon>Eumycetozoa</taxon>
        <taxon>Dictyostelia</taxon>
        <taxon>Dictyosteliales</taxon>
        <taxon>Dictyosteliaceae</taxon>
        <taxon>Dictyostelium</taxon>
    </lineage>
</organism>
<dbReference type="GO" id="GO:0005886">
    <property type="term" value="C:plasma membrane"/>
    <property type="evidence" value="ECO:0000318"/>
    <property type="project" value="GO_Central"/>
</dbReference>
<evidence type="ECO:0000259" key="2">
    <source>
        <dbReference type="Pfam" id="PF17888"/>
    </source>
</evidence>
<dbReference type="InParanoid" id="F0ZRK0"/>
<feature type="compositionally biased region" description="Polar residues" evidence="1">
    <location>
        <begin position="874"/>
        <end position="885"/>
    </location>
</feature>
<sequence>MSEEISANDRKYITNLLNQRNQESILLISGDKISKKKSKKPSKRIILLTKNRVLFIKPGQSKVKKEAHLLDINEIKSSNSNEVIIVSAQQKFQYGMNTNGKADEIIHQIRTVFSQQFLGYPEDVSFKLTDIQPQSRLKELSPKDLPCGGFVETYSSLCDYWGIPIRGDICWDISNITSSKNIKSFNFGEIEQPISIGDIKCLLTALKYNGYFKGLNFNNHPFAKDQFQILADVLKVNSTVEDLSMNNVGLRSDTLPIIANSLSANKNLALTSIDISNNQVEDKGLGAFAQYIAGSLRGIASLDLSNTSTGKLGINQVTSALKKNIKMPSTLSYLNLSGNKMEADGSAGLASFLANPNCLRTLILSNTTPSMETIVGALVIGCSELKTLDISENVGKLTKKEVAHLVRFISSSSTLKNFNFSGTKVPVDCLKELVVAISSNIYLQEVNLDIRNNDLGIAGARMLASLSDKLSNIVYLDCSENDFGDEGVSVICEGFVTNNSIKKLVLNGNFKTSKTKSRAAAIESVITLLESECPIESLHITAGSGKSLSPLKNDILPLVYSLATNSSLLEIDISGHQMGNKGAIALGKALQTNKTLHTLIWDENQTGVVGFSGFQVGLERNLTLKNMPTPLTDIIAAHRENPVKLSQTLKEIDNCINRNQSPSRAFEGTAGIGATNLSFLASGQQQQIEKLMNRIKSIGRKVTDPENLLIIKDAENTEKVIGGIHLIKEAIHASLEMELNQKLKQFVSVVNDAIDSKKKEMTQQILESMQNTFKSMDQATMKGLAAGIQFGSKDVDEEQIHSTLVKGAGAELSSRAHECFISSLDIASDYTYEKITMGLESVFKDLVLEELNQSQGDNSTPIDHSPVPVRAAPQATSPPLASFPTSKPPPQAAPVPPSGGNAPPPLVPRTGAAAPKPQSPEVQAGAGAPAPQPKFGGSKVAANSAVAQAMIRGMMGGPPPMRKPAAPVSGEDTPSQPPAGAAPSPSNITPSKPKPSVAPRAVTPVKKPTPSSGTPGSISDAPETDDSVELTHATKSRPQVSHKRKPPTRRPRPPTEN</sequence>
<accession>F0ZRK0</accession>
<proteinExistence type="predicted"/>
<dbReference type="GO" id="GO:0030027">
    <property type="term" value="C:lamellipodium"/>
    <property type="evidence" value="ECO:0000318"/>
    <property type="project" value="GO_Central"/>
</dbReference>
<evidence type="ECO:0000256" key="1">
    <source>
        <dbReference type="SAM" id="MobiDB-lite"/>
    </source>
</evidence>
<name>F0ZRK0_DICPU</name>
<evidence type="ECO:0000313" key="3">
    <source>
        <dbReference type="EMBL" id="EGC33420.1"/>
    </source>
</evidence>
<dbReference type="Gene3D" id="2.30.29.30">
    <property type="entry name" value="Pleckstrin-homology domain (PH domain)/Phosphotyrosine-binding domain (PTB)"/>
    <property type="match status" value="1"/>
</dbReference>
<dbReference type="RefSeq" id="XP_003290039.1">
    <property type="nucleotide sequence ID" value="XM_003289991.1"/>
</dbReference>
<dbReference type="InterPro" id="IPR051279">
    <property type="entry name" value="PP1-Reg/Actin-Interact_Protein"/>
</dbReference>
<feature type="region of interest" description="Disordered" evidence="1">
    <location>
        <begin position="854"/>
        <end position="1057"/>
    </location>
</feature>
<dbReference type="Pfam" id="PF13516">
    <property type="entry name" value="LRR_6"/>
    <property type="match status" value="3"/>
</dbReference>
<dbReference type="GO" id="GO:0045335">
    <property type="term" value="C:phagocytic vesicle"/>
    <property type="evidence" value="ECO:0007669"/>
    <property type="project" value="EnsemblProtists"/>
</dbReference>
<gene>
    <name evidence="3" type="ORF">DICPUDRAFT_98559</name>
</gene>
<dbReference type="EMBL" id="GL871142">
    <property type="protein sequence ID" value="EGC33420.1"/>
    <property type="molecule type" value="Genomic_DNA"/>
</dbReference>
<dbReference type="SUPFAM" id="SSF52047">
    <property type="entry name" value="RNI-like"/>
    <property type="match status" value="2"/>
</dbReference>
<dbReference type="GO" id="GO:0070685">
    <property type="term" value="C:macropinocytic cup"/>
    <property type="evidence" value="ECO:0007669"/>
    <property type="project" value="EnsemblProtists"/>
</dbReference>
<dbReference type="STRING" id="5786.F0ZRK0"/>
<dbReference type="InterPro" id="IPR001611">
    <property type="entry name" value="Leu-rich_rpt"/>
</dbReference>
<dbReference type="AlphaFoldDB" id="F0ZRK0"/>
<dbReference type="GO" id="GO:0016477">
    <property type="term" value="P:cell migration"/>
    <property type="evidence" value="ECO:0000318"/>
    <property type="project" value="GO_Central"/>
</dbReference>
<dbReference type="InterPro" id="IPR032675">
    <property type="entry name" value="LRR_dom_sf"/>
</dbReference>
<dbReference type="PANTHER" id="PTHR24112">
    <property type="entry name" value="LEUCINE-RICH REPEAT, ISOFORM F-RELATED"/>
    <property type="match status" value="1"/>
</dbReference>
<keyword evidence="4" id="KW-1185">Reference proteome</keyword>
<feature type="compositionally biased region" description="Basic residues" evidence="1">
    <location>
        <begin position="1040"/>
        <end position="1057"/>
    </location>
</feature>
<dbReference type="KEGG" id="dpp:DICPUDRAFT_98559"/>
<dbReference type="VEuPathDB" id="AmoebaDB:DICPUDRAFT_98559"/>
<dbReference type="GO" id="GO:0017024">
    <property type="term" value="F:myosin I binding"/>
    <property type="evidence" value="ECO:0007669"/>
    <property type="project" value="EnsemblProtists"/>
</dbReference>
<dbReference type="FunCoup" id="F0ZRK0">
    <property type="interactions" value="24"/>
</dbReference>
<dbReference type="GO" id="GO:0034315">
    <property type="term" value="P:regulation of Arp2/3 complex-mediated actin nucleation"/>
    <property type="evidence" value="ECO:0000318"/>
    <property type="project" value="GO_Central"/>
</dbReference>
<dbReference type="OrthoDB" id="18598at2759"/>
<dbReference type="SMART" id="SM00368">
    <property type="entry name" value="LRR_RI"/>
    <property type="match status" value="6"/>
</dbReference>
<protein>
    <recommendedName>
        <fullName evidence="2">CARMIL pleckstrin homology domain-containing protein</fullName>
    </recommendedName>
</protein>
<dbReference type="OMA" id="SGHQMGN"/>
<reference evidence="4" key="1">
    <citation type="journal article" date="2011" name="Genome Biol.">
        <title>Comparative genomics of the social amoebae Dictyostelium discoideum and Dictyostelium purpureum.</title>
        <authorList>
            <consortium name="US DOE Joint Genome Institute (JGI-PGF)"/>
            <person name="Sucgang R."/>
            <person name="Kuo A."/>
            <person name="Tian X."/>
            <person name="Salerno W."/>
            <person name="Parikh A."/>
            <person name="Feasley C.L."/>
            <person name="Dalin E."/>
            <person name="Tu H."/>
            <person name="Huang E."/>
            <person name="Barry K."/>
            <person name="Lindquist E."/>
            <person name="Shapiro H."/>
            <person name="Bruce D."/>
            <person name="Schmutz J."/>
            <person name="Salamov A."/>
            <person name="Fey P."/>
            <person name="Gaudet P."/>
            <person name="Anjard C."/>
            <person name="Babu M.M."/>
            <person name="Basu S."/>
            <person name="Bushmanova Y."/>
            <person name="van der Wel H."/>
            <person name="Katoh-Kurasawa M."/>
            <person name="Dinh C."/>
            <person name="Coutinho P.M."/>
            <person name="Saito T."/>
            <person name="Elias M."/>
            <person name="Schaap P."/>
            <person name="Kay R.R."/>
            <person name="Henrissat B."/>
            <person name="Eichinger L."/>
            <person name="Rivero F."/>
            <person name="Putnam N.H."/>
            <person name="West C.M."/>
            <person name="Loomis W.F."/>
            <person name="Chisholm R.L."/>
            <person name="Shaulsky G."/>
            <person name="Strassmann J.E."/>
            <person name="Queller D.C."/>
            <person name="Kuspa A."/>
            <person name="Grigoriev I.V."/>
        </authorList>
    </citation>
    <scope>NUCLEOTIDE SEQUENCE [LARGE SCALE GENOMIC DNA]</scope>
    <source>
        <strain evidence="4">QSDP1</strain>
    </source>
</reference>
<dbReference type="PRINTS" id="PR01217">
    <property type="entry name" value="PRICHEXTENSN"/>
</dbReference>
<dbReference type="Proteomes" id="UP000001064">
    <property type="component" value="Unassembled WGS sequence"/>
</dbReference>
<dbReference type="Pfam" id="PF17888">
    <property type="entry name" value="Carm_PH"/>
    <property type="match status" value="1"/>
</dbReference>
<feature type="compositionally biased region" description="Low complexity" evidence="1">
    <location>
        <begin position="1006"/>
        <end position="1017"/>
    </location>
</feature>
<dbReference type="Gene3D" id="3.80.10.10">
    <property type="entry name" value="Ribonuclease Inhibitor"/>
    <property type="match status" value="1"/>
</dbReference>
<feature type="compositionally biased region" description="Pro residues" evidence="1">
    <location>
        <begin position="886"/>
        <end position="907"/>
    </location>
</feature>
<dbReference type="GO" id="GO:0061851">
    <property type="term" value="C:leading edge of lamellipodium"/>
    <property type="evidence" value="ECO:0007669"/>
    <property type="project" value="EnsemblProtists"/>
</dbReference>
<dbReference type="InterPro" id="IPR041245">
    <property type="entry name" value="CARMIL_PH"/>
</dbReference>
<dbReference type="eggNOG" id="KOG4242">
    <property type="taxonomic scope" value="Eukaryota"/>
</dbReference>
<evidence type="ECO:0000313" key="4">
    <source>
        <dbReference type="Proteomes" id="UP000001064"/>
    </source>
</evidence>
<feature type="domain" description="CARMIL pleckstrin homology" evidence="2">
    <location>
        <begin position="36"/>
        <end position="117"/>
    </location>
</feature>